<dbReference type="SMART" id="SM00866">
    <property type="entry name" value="UTRA"/>
    <property type="match status" value="1"/>
</dbReference>
<name>A0A3S4W8K7_9ACTN</name>
<gene>
    <name evidence="6" type="primary">yvoA_2</name>
    <name evidence="5" type="ORF">C0Z10_13420</name>
    <name evidence="6" type="ORF">NCTC13652_01537</name>
</gene>
<dbReference type="GO" id="GO:0045892">
    <property type="term" value="P:negative regulation of DNA-templated transcription"/>
    <property type="evidence" value="ECO:0007669"/>
    <property type="project" value="TreeGrafter"/>
</dbReference>
<dbReference type="InterPro" id="IPR036390">
    <property type="entry name" value="WH_DNA-bd_sf"/>
</dbReference>
<dbReference type="PANTHER" id="PTHR44846:SF17">
    <property type="entry name" value="GNTR-FAMILY TRANSCRIPTIONAL REGULATOR"/>
    <property type="match status" value="1"/>
</dbReference>
<protein>
    <submittedName>
        <fullName evidence="5">GntR family transcriptional regulator</fullName>
    </submittedName>
    <submittedName>
        <fullName evidence="6">HTH-type transcriptional repressor yvoA</fullName>
    </submittedName>
</protein>
<keyword evidence="2" id="KW-0238">DNA-binding</keyword>
<reference evidence="5" key="3">
    <citation type="journal article" date="2019" name="Microorganisms">
        <title>Red-Brown Pigmentation of Acidipropionibacterium jensenii Is Tied to Haemolytic Activity and cyl-Like Gene Cluster.</title>
        <authorList>
            <person name="Deptula P."/>
            <person name="Loivamaa I."/>
            <person name="Smolander O.P."/>
            <person name="Laine P."/>
            <person name="Roberts R.J."/>
            <person name="Piironen V."/>
            <person name="Paulin L."/>
            <person name="Savijoki K."/>
            <person name="Auvinen P."/>
            <person name="Varmanen P."/>
        </authorList>
    </citation>
    <scope>NUCLEOTIDE SEQUENCE</scope>
    <source>
        <strain evidence="5">JS280</strain>
    </source>
</reference>
<dbReference type="OrthoDB" id="3194402at2"/>
<dbReference type="PANTHER" id="PTHR44846">
    <property type="entry name" value="MANNOSYL-D-GLYCERATE TRANSPORT/METABOLISM SYSTEM REPRESSOR MNGR-RELATED"/>
    <property type="match status" value="1"/>
</dbReference>
<dbReference type="Proteomes" id="UP000277858">
    <property type="component" value="Chromosome"/>
</dbReference>
<evidence type="ECO:0000313" key="7">
    <source>
        <dbReference type="Proteomes" id="UP000277858"/>
    </source>
</evidence>
<evidence type="ECO:0000256" key="1">
    <source>
        <dbReference type="ARBA" id="ARBA00023015"/>
    </source>
</evidence>
<dbReference type="EMBL" id="LR134473">
    <property type="protein sequence ID" value="VEI03337.1"/>
    <property type="molecule type" value="Genomic_DNA"/>
</dbReference>
<dbReference type="GO" id="GO:0003700">
    <property type="term" value="F:DNA-binding transcription factor activity"/>
    <property type="evidence" value="ECO:0007669"/>
    <property type="project" value="InterPro"/>
</dbReference>
<dbReference type="GO" id="GO:0003677">
    <property type="term" value="F:DNA binding"/>
    <property type="evidence" value="ECO:0007669"/>
    <property type="project" value="UniProtKB-KW"/>
</dbReference>
<dbReference type="KEGG" id="aji:C0Z10_13420"/>
<dbReference type="Gene3D" id="3.40.1410.10">
    <property type="entry name" value="Chorismate lyase-like"/>
    <property type="match status" value="1"/>
</dbReference>
<dbReference type="STRING" id="1122997.GCA_000425285_02189"/>
<dbReference type="InterPro" id="IPR000524">
    <property type="entry name" value="Tscrpt_reg_HTH_GntR"/>
</dbReference>
<reference evidence="8" key="1">
    <citation type="submission" date="2017-12" db="EMBL/GenBank/DDBJ databases">
        <title>Whole genome sequencing of Acidipropionibacterium jensenii strains JS279 and JS280.</title>
        <authorList>
            <person name="Deptula P."/>
            <person name="Laine P."/>
            <person name="Smolander O.-P."/>
            <person name="Paulin L."/>
            <person name="Auvinen P."/>
            <person name="Varmanen P."/>
        </authorList>
    </citation>
    <scope>NUCLEOTIDE SEQUENCE [LARGE SCALE GENOMIC DNA]</scope>
    <source>
        <strain evidence="8">JS280</strain>
    </source>
</reference>
<dbReference type="Pfam" id="PF07702">
    <property type="entry name" value="UTRA"/>
    <property type="match status" value="1"/>
</dbReference>
<proteinExistence type="predicted"/>
<dbReference type="RefSeq" id="WP_028703565.1">
    <property type="nucleotide sequence ID" value="NZ_CP025570.1"/>
</dbReference>
<dbReference type="EMBL" id="CP025570">
    <property type="protein sequence ID" value="AZZ40572.1"/>
    <property type="molecule type" value="Genomic_DNA"/>
</dbReference>
<dbReference type="Gene3D" id="1.10.10.10">
    <property type="entry name" value="Winged helix-like DNA-binding domain superfamily/Winged helix DNA-binding domain"/>
    <property type="match status" value="1"/>
</dbReference>
<organism evidence="6 7">
    <name type="scientific">Acidipropionibacterium jensenii</name>
    <dbReference type="NCBI Taxonomy" id="1749"/>
    <lineage>
        <taxon>Bacteria</taxon>
        <taxon>Bacillati</taxon>
        <taxon>Actinomycetota</taxon>
        <taxon>Actinomycetes</taxon>
        <taxon>Propionibacteriales</taxon>
        <taxon>Propionibacteriaceae</taxon>
        <taxon>Acidipropionibacterium</taxon>
    </lineage>
</organism>
<accession>A0A3S4W8K7</accession>
<dbReference type="InterPro" id="IPR050679">
    <property type="entry name" value="Bact_HTH_transcr_reg"/>
</dbReference>
<feature type="domain" description="HTH gntR-type" evidence="4">
    <location>
        <begin position="29"/>
        <end position="97"/>
    </location>
</feature>
<dbReference type="PROSITE" id="PS50949">
    <property type="entry name" value="HTH_GNTR"/>
    <property type="match status" value="1"/>
</dbReference>
<evidence type="ECO:0000313" key="6">
    <source>
        <dbReference type="EMBL" id="VEI03337.1"/>
    </source>
</evidence>
<dbReference type="SUPFAM" id="SSF64288">
    <property type="entry name" value="Chorismate lyase-like"/>
    <property type="match status" value="1"/>
</dbReference>
<evidence type="ECO:0000313" key="8">
    <source>
        <dbReference type="Proteomes" id="UP000285875"/>
    </source>
</evidence>
<evidence type="ECO:0000256" key="2">
    <source>
        <dbReference type="ARBA" id="ARBA00023125"/>
    </source>
</evidence>
<evidence type="ECO:0000313" key="5">
    <source>
        <dbReference type="EMBL" id="AZZ40572.1"/>
    </source>
</evidence>
<evidence type="ECO:0000256" key="3">
    <source>
        <dbReference type="ARBA" id="ARBA00023163"/>
    </source>
</evidence>
<dbReference type="SUPFAM" id="SSF46785">
    <property type="entry name" value="Winged helix' DNA-binding domain"/>
    <property type="match status" value="1"/>
</dbReference>
<dbReference type="InterPro" id="IPR011663">
    <property type="entry name" value="UTRA"/>
</dbReference>
<dbReference type="Pfam" id="PF00392">
    <property type="entry name" value="GntR"/>
    <property type="match status" value="1"/>
</dbReference>
<dbReference type="InterPro" id="IPR028978">
    <property type="entry name" value="Chorismate_lyase_/UTRA_dom_sf"/>
</dbReference>
<dbReference type="CDD" id="cd07377">
    <property type="entry name" value="WHTH_GntR"/>
    <property type="match status" value="1"/>
</dbReference>
<dbReference type="PRINTS" id="PR00035">
    <property type="entry name" value="HTHGNTR"/>
</dbReference>
<evidence type="ECO:0000259" key="4">
    <source>
        <dbReference type="PROSITE" id="PS50949"/>
    </source>
</evidence>
<keyword evidence="3" id="KW-0804">Transcription</keyword>
<sequence length="259" mass="28491">MTTTSTAAADGEADQPFIPQIDLDRDSADPLYRQISQPLEELILSGALKAGRLIEDEVSMAQRLSVSRPTARRALQDLVARGLLTRRRGAGTRVTPSHVRRSLSLTSLNDDLVKSGFKPHTQVMSYQVRLANDEEAALLHCEEGHEIVRIERLRLIDERPLAFMSNLLRADIAPSLTQLSQFGLYACLDERGLRPVAAEQAIGARSANDADASRLAISAGAALLTMQRTAYDAREQVIEYGSHVYNAALYSFQFNLTAN</sequence>
<reference evidence="6 7" key="2">
    <citation type="submission" date="2018-12" db="EMBL/GenBank/DDBJ databases">
        <authorList>
            <consortium name="Pathogen Informatics"/>
        </authorList>
    </citation>
    <scope>NUCLEOTIDE SEQUENCE [LARGE SCALE GENOMIC DNA]</scope>
    <source>
        <strain evidence="6 7">NCTC13652</strain>
    </source>
</reference>
<dbReference type="AlphaFoldDB" id="A0A3S4W8K7"/>
<keyword evidence="1" id="KW-0805">Transcription regulation</keyword>
<keyword evidence="7" id="KW-1185">Reference proteome</keyword>
<dbReference type="InterPro" id="IPR036388">
    <property type="entry name" value="WH-like_DNA-bd_sf"/>
</dbReference>
<dbReference type="SMART" id="SM00345">
    <property type="entry name" value="HTH_GNTR"/>
    <property type="match status" value="1"/>
</dbReference>
<dbReference type="Proteomes" id="UP000285875">
    <property type="component" value="Chromosome"/>
</dbReference>